<dbReference type="Pfam" id="PF13560">
    <property type="entry name" value="HTH_31"/>
    <property type="match status" value="1"/>
</dbReference>
<evidence type="ECO:0000313" key="2">
    <source>
        <dbReference type="EMBL" id="MBN8662401.1"/>
    </source>
</evidence>
<dbReference type="Gene3D" id="1.10.260.40">
    <property type="entry name" value="lambda repressor-like DNA-binding domains"/>
    <property type="match status" value="1"/>
</dbReference>
<proteinExistence type="predicted"/>
<name>A0A8J7PAE0_9BACT</name>
<dbReference type="SUPFAM" id="SSF47413">
    <property type="entry name" value="lambda repressor-like DNA-binding domains"/>
    <property type="match status" value="1"/>
</dbReference>
<sequence length="118" mass="13210">MSEFGVYIKARREQLQKQDAAAFSLRKVAAQVQIEPSYLSKIERGLQPPPGEATIVSLALALGEDPDVLLALAGKVSEELKKIIQQRPKLFGQLIRQLKDMPDHAVLHLVREVRDGNW</sequence>
<organism evidence="2 3">
    <name type="scientific">Candidatus Obscuribacter phosphatis</name>
    <dbReference type="NCBI Taxonomy" id="1906157"/>
    <lineage>
        <taxon>Bacteria</taxon>
        <taxon>Bacillati</taxon>
        <taxon>Candidatus Melainabacteria</taxon>
        <taxon>Candidatus Obscuribacterales</taxon>
        <taxon>Candidatus Obscuribacteraceae</taxon>
        <taxon>Candidatus Obscuribacter</taxon>
    </lineage>
</organism>
<dbReference type="AlphaFoldDB" id="A0A8J7PAE0"/>
<protein>
    <submittedName>
        <fullName evidence="2">Helix-turn-helix domain-containing protein</fullName>
    </submittedName>
</protein>
<dbReference type="SMART" id="SM00530">
    <property type="entry name" value="HTH_XRE"/>
    <property type="match status" value="1"/>
</dbReference>
<dbReference type="GO" id="GO:0003677">
    <property type="term" value="F:DNA binding"/>
    <property type="evidence" value="ECO:0007669"/>
    <property type="project" value="InterPro"/>
</dbReference>
<dbReference type="Proteomes" id="UP000664277">
    <property type="component" value="Unassembled WGS sequence"/>
</dbReference>
<feature type="domain" description="HTH cro/C1-type" evidence="1">
    <location>
        <begin position="8"/>
        <end position="69"/>
    </location>
</feature>
<dbReference type="InterPro" id="IPR001387">
    <property type="entry name" value="Cro/C1-type_HTH"/>
</dbReference>
<dbReference type="EMBL" id="JAFLCK010000038">
    <property type="protein sequence ID" value="MBN8662401.1"/>
    <property type="molecule type" value="Genomic_DNA"/>
</dbReference>
<reference evidence="2" key="1">
    <citation type="submission" date="2021-02" db="EMBL/GenBank/DDBJ databases">
        <title>Genome-Resolved Metagenomics of a Microbial Community Performing Photosynthetic Biological Nutrient Removal.</title>
        <authorList>
            <person name="Mcdaniel E.A."/>
        </authorList>
    </citation>
    <scope>NUCLEOTIDE SEQUENCE</scope>
    <source>
        <strain evidence="2">UWPOB_OBS1</strain>
    </source>
</reference>
<gene>
    <name evidence="2" type="ORF">J0M35_18675</name>
</gene>
<comment type="caution">
    <text evidence="2">The sequence shown here is derived from an EMBL/GenBank/DDBJ whole genome shotgun (WGS) entry which is preliminary data.</text>
</comment>
<accession>A0A8J7PAE0</accession>
<dbReference type="InterPro" id="IPR010982">
    <property type="entry name" value="Lambda_DNA-bd_dom_sf"/>
</dbReference>
<evidence type="ECO:0000313" key="3">
    <source>
        <dbReference type="Proteomes" id="UP000664277"/>
    </source>
</evidence>
<dbReference type="PROSITE" id="PS50943">
    <property type="entry name" value="HTH_CROC1"/>
    <property type="match status" value="1"/>
</dbReference>
<evidence type="ECO:0000259" key="1">
    <source>
        <dbReference type="PROSITE" id="PS50943"/>
    </source>
</evidence>
<dbReference type="CDD" id="cd00093">
    <property type="entry name" value="HTH_XRE"/>
    <property type="match status" value="1"/>
</dbReference>